<sequence length="56" mass="6360">MVLFYIFGMFLSFISCLILAMSMSKLHNFQAILVSVTSLILINVIAIWLISPNFFS</sequence>
<evidence type="ECO:0000256" key="1">
    <source>
        <dbReference type="SAM" id="Phobius"/>
    </source>
</evidence>
<proteinExistence type="predicted"/>
<accession>A0A2P2P5H8</accession>
<dbReference type="AlphaFoldDB" id="A0A2P2P5H8"/>
<evidence type="ECO:0000313" key="2">
    <source>
        <dbReference type="EMBL" id="MBX50002.1"/>
    </source>
</evidence>
<keyword evidence="1" id="KW-0812">Transmembrane</keyword>
<protein>
    <submittedName>
        <fullName evidence="2">Uncharacterized protein</fullName>
    </submittedName>
</protein>
<reference evidence="2" key="1">
    <citation type="submission" date="2018-02" db="EMBL/GenBank/DDBJ databases">
        <title>Rhizophora mucronata_Transcriptome.</title>
        <authorList>
            <person name="Meera S.P."/>
            <person name="Sreeshan A."/>
            <person name="Augustine A."/>
        </authorList>
    </citation>
    <scope>NUCLEOTIDE SEQUENCE</scope>
    <source>
        <tissue evidence="2">Leaf</tissue>
    </source>
</reference>
<dbReference type="EMBL" id="GGEC01069518">
    <property type="protein sequence ID" value="MBX50002.1"/>
    <property type="molecule type" value="Transcribed_RNA"/>
</dbReference>
<feature type="transmembrane region" description="Helical" evidence="1">
    <location>
        <begin position="31"/>
        <end position="50"/>
    </location>
</feature>
<keyword evidence="1" id="KW-1133">Transmembrane helix</keyword>
<organism evidence="2">
    <name type="scientific">Rhizophora mucronata</name>
    <name type="common">Asiatic mangrove</name>
    <dbReference type="NCBI Taxonomy" id="61149"/>
    <lineage>
        <taxon>Eukaryota</taxon>
        <taxon>Viridiplantae</taxon>
        <taxon>Streptophyta</taxon>
        <taxon>Embryophyta</taxon>
        <taxon>Tracheophyta</taxon>
        <taxon>Spermatophyta</taxon>
        <taxon>Magnoliopsida</taxon>
        <taxon>eudicotyledons</taxon>
        <taxon>Gunneridae</taxon>
        <taxon>Pentapetalae</taxon>
        <taxon>rosids</taxon>
        <taxon>fabids</taxon>
        <taxon>Malpighiales</taxon>
        <taxon>Rhizophoraceae</taxon>
        <taxon>Rhizophora</taxon>
    </lineage>
</organism>
<keyword evidence="1" id="KW-0472">Membrane</keyword>
<feature type="transmembrane region" description="Helical" evidence="1">
    <location>
        <begin position="6"/>
        <end position="24"/>
    </location>
</feature>
<name>A0A2P2P5H8_RHIMU</name>